<comment type="subcellular location">
    <subcellularLocation>
        <location evidence="1 8">Cell membrane</location>
        <topology evidence="1 8">Multi-pass membrane protein</topology>
    </subcellularLocation>
</comment>
<dbReference type="NCBIfam" id="TIGR01569">
    <property type="entry name" value="A_tha_TIGR01569"/>
    <property type="match status" value="1"/>
</dbReference>
<evidence type="ECO:0000256" key="6">
    <source>
        <dbReference type="ARBA" id="ARBA00022989"/>
    </source>
</evidence>
<dbReference type="PANTHER" id="PTHR36488:SF8">
    <property type="entry name" value="CASP-LIKE PROTEIN 1U1"/>
    <property type="match status" value="1"/>
</dbReference>
<feature type="domain" description="Casparian strip membrane protein" evidence="9">
    <location>
        <begin position="32"/>
        <end position="186"/>
    </location>
</feature>
<evidence type="ECO:0000256" key="5">
    <source>
        <dbReference type="ARBA" id="ARBA00022692"/>
    </source>
</evidence>
<reference evidence="11" key="1">
    <citation type="submission" date="2013-09" db="EMBL/GenBank/DDBJ databases">
        <title>Corchorus olitorius genome sequencing.</title>
        <authorList>
            <person name="Alam M."/>
            <person name="Haque M.S."/>
            <person name="Islam M.S."/>
            <person name="Emdad E.M."/>
            <person name="Islam M.M."/>
            <person name="Ahmed B."/>
            <person name="Halim A."/>
            <person name="Hossen Q.M.M."/>
            <person name="Hossain M.Z."/>
            <person name="Ahmed R."/>
            <person name="Khan M.M."/>
            <person name="Islam R."/>
            <person name="Rashid M.M."/>
            <person name="Khan S.A."/>
            <person name="Rahman M.S."/>
            <person name="Alam M."/>
            <person name="Yahiya A.S."/>
            <person name="Khan M.S."/>
            <person name="Azam M.S."/>
            <person name="Haque T."/>
            <person name="Lashkar M.Z.H."/>
            <person name="Akhand A.I."/>
            <person name="Morshed G."/>
            <person name="Roy S."/>
            <person name="Uddin K.S."/>
            <person name="Rabeya T."/>
            <person name="Hossain A.S."/>
            <person name="Chowdhury A."/>
            <person name="Snigdha A.R."/>
            <person name="Mortoza M.S."/>
            <person name="Matin S.A."/>
            <person name="Hoque S.M.E."/>
            <person name="Islam M.K."/>
            <person name="Roy D.K."/>
            <person name="Haider R."/>
            <person name="Moosa M.M."/>
            <person name="Elias S.M."/>
            <person name="Hasan A.M."/>
            <person name="Jahan S."/>
            <person name="Shafiuddin M."/>
            <person name="Mahmood N."/>
            <person name="Shommy N.S."/>
        </authorList>
    </citation>
    <scope>NUCLEOTIDE SEQUENCE [LARGE SCALE GENOMIC DNA]</scope>
    <source>
        <strain evidence="11">cv. O-4</strain>
    </source>
</reference>
<evidence type="ECO:0000256" key="1">
    <source>
        <dbReference type="ARBA" id="ARBA00004651"/>
    </source>
</evidence>
<dbReference type="InterPro" id="IPR044173">
    <property type="entry name" value="CASPL"/>
</dbReference>
<sequence>MASTDKPASPPKTDCPPPAAAAPPSKCPFNYTLVDVALRALLFAATVTSVVVMVTSKQTELVPVAVPGVPTRVPMLLPAKFNHSPAFIYFVAALSVTGLYSIITILASISVLKKPAYSKKFLLFFALWDVVFVGIVASAVGAAGGVAYIGLKGNDHVAWNKICNLYGKFCRHVGSSIAVALFAAVLLVWLSMMSTFILYKKIRD</sequence>
<dbReference type="STRING" id="93759.A0A1R3JU36"/>
<comment type="similarity">
    <text evidence="2 8">Belongs to the Casparian strip membrane proteins (CASP) family.</text>
</comment>
<evidence type="ECO:0000256" key="4">
    <source>
        <dbReference type="ARBA" id="ARBA00022475"/>
    </source>
</evidence>
<evidence type="ECO:0000256" key="2">
    <source>
        <dbReference type="ARBA" id="ARBA00007651"/>
    </source>
</evidence>
<evidence type="ECO:0000256" key="7">
    <source>
        <dbReference type="ARBA" id="ARBA00023136"/>
    </source>
</evidence>
<keyword evidence="5 8" id="KW-0812">Transmembrane</keyword>
<dbReference type="PANTHER" id="PTHR36488">
    <property type="entry name" value="CASP-LIKE PROTEIN 1U1"/>
    <property type="match status" value="1"/>
</dbReference>
<dbReference type="InterPro" id="IPR006702">
    <property type="entry name" value="CASP_dom"/>
</dbReference>
<dbReference type="AlphaFoldDB" id="A0A1R3JU36"/>
<dbReference type="OrthoDB" id="1926504at2759"/>
<feature type="transmembrane region" description="Helical" evidence="8">
    <location>
        <begin position="121"/>
        <end position="151"/>
    </location>
</feature>
<dbReference type="InterPro" id="IPR006459">
    <property type="entry name" value="CASP/CASPL"/>
</dbReference>
<evidence type="ECO:0000313" key="10">
    <source>
        <dbReference type="EMBL" id="OMO98412.1"/>
    </source>
</evidence>
<comment type="subunit">
    <text evidence="3 8">Homodimer and heterodimers.</text>
</comment>
<comment type="caution">
    <text evidence="10">The sequence shown here is derived from an EMBL/GenBank/DDBJ whole genome shotgun (WGS) entry which is preliminary data.</text>
</comment>
<keyword evidence="4 8" id="KW-1003">Cell membrane</keyword>
<dbReference type="EMBL" id="AWUE01015339">
    <property type="protein sequence ID" value="OMO98412.1"/>
    <property type="molecule type" value="Genomic_DNA"/>
</dbReference>
<dbReference type="GO" id="GO:0005886">
    <property type="term" value="C:plasma membrane"/>
    <property type="evidence" value="ECO:0007669"/>
    <property type="project" value="UniProtKB-SubCell"/>
</dbReference>
<feature type="transmembrane region" description="Helical" evidence="8">
    <location>
        <begin position="86"/>
        <end position="109"/>
    </location>
</feature>
<organism evidence="10 11">
    <name type="scientific">Corchorus olitorius</name>
    <dbReference type="NCBI Taxonomy" id="93759"/>
    <lineage>
        <taxon>Eukaryota</taxon>
        <taxon>Viridiplantae</taxon>
        <taxon>Streptophyta</taxon>
        <taxon>Embryophyta</taxon>
        <taxon>Tracheophyta</taxon>
        <taxon>Spermatophyta</taxon>
        <taxon>Magnoliopsida</taxon>
        <taxon>eudicotyledons</taxon>
        <taxon>Gunneridae</taxon>
        <taxon>Pentapetalae</taxon>
        <taxon>rosids</taxon>
        <taxon>malvids</taxon>
        <taxon>Malvales</taxon>
        <taxon>Malvaceae</taxon>
        <taxon>Grewioideae</taxon>
        <taxon>Apeibeae</taxon>
        <taxon>Corchorus</taxon>
    </lineage>
</organism>
<keyword evidence="6 8" id="KW-1133">Transmembrane helix</keyword>
<feature type="transmembrane region" description="Helical" evidence="8">
    <location>
        <begin position="36"/>
        <end position="54"/>
    </location>
</feature>
<evidence type="ECO:0000256" key="3">
    <source>
        <dbReference type="ARBA" id="ARBA00011489"/>
    </source>
</evidence>
<keyword evidence="7 8" id="KW-0472">Membrane</keyword>
<keyword evidence="11" id="KW-1185">Reference proteome</keyword>
<evidence type="ECO:0000256" key="8">
    <source>
        <dbReference type="RuleBase" id="RU361233"/>
    </source>
</evidence>
<evidence type="ECO:0000313" key="11">
    <source>
        <dbReference type="Proteomes" id="UP000187203"/>
    </source>
</evidence>
<feature type="transmembrane region" description="Helical" evidence="8">
    <location>
        <begin position="177"/>
        <end position="199"/>
    </location>
</feature>
<evidence type="ECO:0000259" key="9">
    <source>
        <dbReference type="Pfam" id="PF04535"/>
    </source>
</evidence>
<gene>
    <name evidence="10" type="ORF">COLO4_13923</name>
</gene>
<dbReference type="Pfam" id="PF04535">
    <property type="entry name" value="CASP_dom"/>
    <property type="match status" value="1"/>
</dbReference>
<protein>
    <recommendedName>
        <fullName evidence="8">CASP-like protein</fullName>
    </recommendedName>
</protein>
<dbReference type="Proteomes" id="UP000187203">
    <property type="component" value="Unassembled WGS sequence"/>
</dbReference>
<proteinExistence type="inferred from homology"/>
<accession>A0A1R3JU36</accession>
<name>A0A1R3JU36_9ROSI</name>